<proteinExistence type="predicted"/>
<evidence type="ECO:0000256" key="10">
    <source>
        <dbReference type="ARBA" id="ARBA00023136"/>
    </source>
</evidence>
<dbReference type="InterPro" id="IPR036909">
    <property type="entry name" value="Cyt_c-like_dom_sf"/>
</dbReference>
<name>S9SH14_9RHOB</name>
<dbReference type="GO" id="GO:0005886">
    <property type="term" value="C:plasma membrane"/>
    <property type="evidence" value="ECO:0007669"/>
    <property type="project" value="UniProtKB-SubCell"/>
</dbReference>
<evidence type="ECO:0000256" key="3">
    <source>
        <dbReference type="ARBA" id="ARBA00022475"/>
    </source>
</evidence>
<evidence type="ECO:0000259" key="12">
    <source>
        <dbReference type="PROSITE" id="PS51007"/>
    </source>
</evidence>
<evidence type="ECO:0000256" key="8">
    <source>
        <dbReference type="ARBA" id="ARBA00022989"/>
    </source>
</evidence>
<evidence type="ECO:0000256" key="4">
    <source>
        <dbReference type="ARBA" id="ARBA00022617"/>
    </source>
</evidence>
<organism evidence="13 14">
    <name type="scientific">Salipiger mucosus DSM 16094</name>
    <dbReference type="NCBI Taxonomy" id="1123237"/>
    <lineage>
        <taxon>Bacteria</taxon>
        <taxon>Pseudomonadati</taxon>
        <taxon>Pseudomonadota</taxon>
        <taxon>Alphaproteobacteria</taxon>
        <taxon>Rhodobacterales</taxon>
        <taxon>Roseobacteraceae</taxon>
        <taxon>Salipiger</taxon>
    </lineage>
</organism>
<evidence type="ECO:0000256" key="11">
    <source>
        <dbReference type="PROSITE-ProRule" id="PRU00433"/>
    </source>
</evidence>
<protein>
    <submittedName>
        <fullName evidence="13">Membrane c-type cytochrome cy</fullName>
    </submittedName>
</protein>
<keyword evidence="6 11" id="KW-0479">Metal-binding</keyword>
<sequence length="165" mass="17230">MTMTKVVGGVCGAFLIYLLGGWVAETLYHVGGGHGEEVAAYVIEVEEGGGGEEEPEQDFETLMASADAGAGERVFGKCRACHKIDGTNATGPHLDGVVGRDVAAVDGFSYSGALSEAADTWSQENLFHFLENPSGFASGTSMSFAGLRDAEDRVNLIAYLDSLDG</sequence>
<dbReference type="PRINTS" id="PR00604">
    <property type="entry name" value="CYTCHRMECIAB"/>
</dbReference>
<dbReference type="PROSITE" id="PS51007">
    <property type="entry name" value="CYTC"/>
    <property type="match status" value="1"/>
</dbReference>
<reference evidence="14" key="1">
    <citation type="journal article" date="2014" name="Stand. Genomic Sci.">
        <title>Genome sequence of the exopolysaccharide-producing Salipiger mucosus type strain (DSM 16094(T)), a moderately halophilic member of the Roseobacter clade.</title>
        <authorList>
            <person name="Riedel T."/>
            <person name="Spring S."/>
            <person name="Fiebig A."/>
            <person name="Petersen J."/>
            <person name="Kyrpides N.C."/>
            <person name="Goker M."/>
            <person name="Klenk H.P."/>
        </authorList>
    </citation>
    <scope>NUCLEOTIDE SEQUENCE [LARGE SCALE GENOMIC DNA]</scope>
    <source>
        <strain evidence="14">DSM 16094</strain>
    </source>
</reference>
<evidence type="ECO:0000256" key="5">
    <source>
        <dbReference type="ARBA" id="ARBA00022692"/>
    </source>
</evidence>
<dbReference type="GO" id="GO:0020037">
    <property type="term" value="F:heme binding"/>
    <property type="evidence" value="ECO:0007669"/>
    <property type="project" value="InterPro"/>
</dbReference>
<evidence type="ECO:0000256" key="1">
    <source>
        <dbReference type="ARBA" id="ARBA00004162"/>
    </source>
</evidence>
<dbReference type="FunFam" id="1.10.760.10:FF:000026">
    <property type="entry name" value="Cytochrome C, membrane-bound"/>
    <property type="match status" value="1"/>
</dbReference>
<keyword evidence="3" id="KW-1003">Cell membrane</keyword>
<evidence type="ECO:0000256" key="7">
    <source>
        <dbReference type="ARBA" id="ARBA00022982"/>
    </source>
</evidence>
<dbReference type="STRING" id="1123237.Salmuc_04835"/>
<keyword evidence="10" id="KW-0472">Membrane</keyword>
<keyword evidence="9 11" id="KW-0408">Iron</keyword>
<gene>
    <name evidence="13" type="ORF">Salmuc_04835</name>
</gene>
<dbReference type="SUPFAM" id="SSF46626">
    <property type="entry name" value="Cytochrome c"/>
    <property type="match status" value="1"/>
</dbReference>
<evidence type="ECO:0000256" key="6">
    <source>
        <dbReference type="ARBA" id="ARBA00022723"/>
    </source>
</evidence>
<dbReference type="Pfam" id="PF00034">
    <property type="entry name" value="Cytochrom_C"/>
    <property type="match status" value="1"/>
</dbReference>
<keyword evidence="14" id="KW-1185">Reference proteome</keyword>
<keyword evidence="5" id="KW-0812">Transmembrane</keyword>
<evidence type="ECO:0000313" key="13">
    <source>
        <dbReference type="EMBL" id="EPX85564.1"/>
    </source>
</evidence>
<keyword evidence="4 11" id="KW-0349">Heme</keyword>
<dbReference type="InterPro" id="IPR009056">
    <property type="entry name" value="Cyt_c-like_dom"/>
</dbReference>
<dbReference type="PANTHER" id="PTHR11961">
    <property type="entry name" value="CYTOCHROME C"/>
    <property type="match status" value="1"/>
</dbReference>
<evidence type="ECO:0000313" key="14">
    <source>
        <dbReference type="Proteomes" id="UP000015347"/>
    </source>
</evidence>
<comment type="caution">
    <text evidence="13">The sequence shown here is derived from an EMBL/GenBank/DDBJ whole genome shotgun (WGS) entry which is preliminary data.</text>
</comment>
<comment type="subcellular location">
    <subcellularLocation>
        <location evidence="1">Cell membrane</location>
        <topology evidence="1">Single-pass membrane protein</topology>
    </subcellularLocation>
</comment>
<dbReference type="Proteomes" id="UP000015347">
    <property type="component" value="Unassembled WGS sequence"/>
</dbReference>
<dbReference type="EMBL" id="APVH01000008">
    <property type="protein sequence ID" value="EPX85564.1"/>
    <property type="molecule type" value="Genomic_DNA"/>
</dbReference>
<dbReference type="HOGENOM" id="CLU_060944_4_0_5"/>
<evidence type="ECO:0000256" key="2">
    <source>
        <dbReference type="ARBA" id="ARBA00022448"/>
    </source>
</evidence>
<feature type="domain" description="Cytochrome c" evidence="12">
    <location>
        <begin position="66"/>
        <end position="164"/>
    </location>
</feature>
<dbReference type="eggNOG" id="COG3474">
    <property type="taxonomic scope" value="Bacteria"/>
</dbReference>
<dbReference type="AlphaFoldDB" id="S9SH14"/>
<keyword evidence="7" id="KW-0249">Electron transport</keyword>
<keyword evidence="2" id="KW-0813">Transport</keyword>
<accession>S9SH14</accession>
<keyword evidence="8" id="KW-1133">Transmembrane helix</keyword>
<dbReference type="InterPro" id="IPR002327">
    <property type="entry name" value="Cyt_c_1A/1B"/>
</dbReference>
<dbReference type="GO" id="GO:0046872">
    <property type="term" value="F:metal ion binding"/>
    <property type="evidence" value="ECO:0007669"/>
    <property type="project" value="UniProtKB-KW"/>
</dbReference>
<evidence type="ECO:0000256" key="9">
    <source>
        <dbReference type="ARBA" id="ARBA00023004"/>
    </source>
</evidence>
<dbReference type="GO" id="GO:0009055">
    <property type="term" value="F:electron transfer activity"/>
    <property type="evidence" value="ECO:0007669"/>
    <property type="project" value="InterPro"/>
</dbReference>
<dbReference type="Gene3D" id="1.10.760.10">
    <property type="entry name" value="Cytochrome c-like domain"/>
    <property type="match status" value="1"/>
</dbReference>